<dbReference type="Proteomes" id="UP001190700">
    <property type="component" value="Unassembled WGS sequence"/>
</dbReference>
<feature type="compositionally biased region" description="Polar residues" evidence="1">
    <location>
        <begin position="299"/>
        <end position="312"/>
    </location>
</feature>
<dbReference type="EMBL" id="LGRX02010583">
    <property type="protein sequence ID" value="KAK3270082.1"/>
    <property type="molecule type" value="Genomic_DNA"/>
</dbReference>
<evidence type="ECO:0000256" key="1">
    <source>
        <dbReference type="SAM" id="MobiDB-lite"/>
    </source>
</evidence>
<comment type="caution">
    <text evidence="2">The sequence shown here is derived from an EMBL/GenBank/DDBJ whole genome shotgun (WGS) entry which is preliminary data.</text>
</comment>
<protein>
    <submittedName>
        <fullName evidence="2">Uncharacterized protein</fullName>
    </submittedName>
</protein>
<sequence length="400" mass="44763">MIPSSVPAAGVPPGDPSPDLLRLRITEELQRQTAQRHDAAGTPYSLMLSAVAPTRGIAELVTGEIDGLTVTDLDSPSALRREMRENYSGNGTTKADKSVMRRLMQVDTLGDSAELQHTPLQHTPLQHTPLQHTPLRASHESITMDGNKLKVRDCLQFPRRDRYLAYCRKRMAKWQSIMHSDHGVFASTHESQLYHRRTALLIQARYEFLVELVDHAGLEWAWCTWESLYVFITTKYVSAWELQPFTAAAKLDRDLLRFQCEHLDGDRRDVVRRYVADTLSPSQVLEALQRVVGVLGSSSPPLAPVQTPNSSPSQPPRGATSVPHSRTLTPSAPQSGTLRCPLCLGPHQYRVDHYDHRPEEPITQTCGKEKVVQGVKKKCILKHAFSGPLRTPCEHTETVV</sequence>
<accession>A0AAE0G1R2</accession>
<evidence type="ECO:0000313" key="2">
    <source>
        <dbReference type="EMBL" id="KAK3270082.1"/>
    </source>
</evidence>
<feature type="compositionally biased region" description="Polar residues" evidence="1">
    <location>
        <begin position="322"/>
        <end position="333"/>
    </location>
</feature>
<name>A0AAE0G1R2_9CHLO</name>
<keyword evidence="3" id="KW-1185">Reference proteome</keyword>
<feature type="region of interest" description="Disordered" evidence="1">
    <location>
        <begin position="299"/>
        <end position="333"/>
    </location>
</feature>
<dbReference type="AlphaFoldDB" id="A0AAE0G1R2"/>
<gene>
    <name evidence="2" type="ORF">CYMTET_21506</name>
</gene>
<evidence type="ECO:0000313" key="3">
    <source>
        <dbReference type="Proteomes" id="UP001190700"/>
    </source>
</evidence>
<proteinExistence type="predicted"/>
<organism evidence="2 3">
    <name type="scientific">Cymbomonas tetramitiformis</name>
    <dbReference type="NCBI Taxonomy" id="36881"/>
    <lineage>
        <taxon>Eukaryota</taxon>
        <taxon>Viridiplantae</taxon>
        <taxon>Chlorophyta</taxon>
        <taxon>Pyramimonadophyceae</taxon>
        <taxon>Pyramimonadales</taxon>
        <taxon>Pyramimonadaceae</taxon>
        <taxon>Cymbomonas</taxon>
    </lineage>
</organism>
<reference evidence="2 3" key="1">
    <citation type="journal article" date="2015" name="Genome Biol. Evol.">
        <title>Comparative Genomics of a Bacterivorous Green Alga Reveals Evolutionary Causalities and Consequences of Phago-Mixotrophic Mode of Nutrition.</title>
        <authorList>
            <person name="Burns J.A."/>
            <person name="Paasch A."/>
            <person name="Narechania A."/>
            <person name="Kim E."/>
        </authorList>
    </citation>
    <scope>NUCLEOTIDE SEQUENCE [LARGE SCALE GENOMIC DNA]</scope>
    <source>
        <strain evidence="2 3">PLY_AMNH</strain>
    </source>
</reference>